<dbReference type="EMBL" id="BMAW01001739">
    <property type="protein sequence ID" value="GFS75289.1"/>
    <property type="molecule type" value="Genomic_DNA"/>
</dbReference>
<keyword evidence="2" id="KW-1185">Reference proteome</keyword>
<name>A0A8X6MSA1_NEPPI</name>
<gene>
    <name evidence="1" type="ORF">NPIL_163571</name>
</gene>
<comment type="caution">
    <text evidence="1">The sequence shown here is derived from an EMBL/GenBank/DDBJ whole genome shotgun (WGS) entry which is preliminary data.</text>
</comment>
<sequence length="138" mass="14938">MAVWGEGPACPGSGGPGSGVRGVGYPVRGHGGHPLPECFLDSGCLDSVRGVPDSAPSSLPRRVLCRKGFLPPRKASRLCDVSGLTPPPWVDVVLDRSLFLVRVAREFFFTEFLQVPESNMWNMVVAKSRRGRTCFPDL</sequence>
<proteinExistence type="predicted"/>
<evidence type="ECO:0000313" key="1">
    <source>
        <dbReference type="EMBL" id="GFS75289.1"/>
    </source>
</evidence>
<organism evidence="1 2">
    <name type="scientific">Nephila pilipes</name>
    <name type="common">Giant wood spider</name>
    <name type="synonym">Nephila maculata</name>
    <dbReference type="NCBI Taxonomy" id="299642"/>
    <lineage>
        <taxon>Eukaryota</taxon>
        <taxon>Metazoa</taxon>
        <taxon>Ecdysozoa</taxon>
        <taxon>Arthropoda</taxon>
        <taxon>Chelicerata</taxon>
        <taxon>Arachnida</taxon>
        <taxon>Araneae</taxon>
        <taxon>Araneomorphae</taxon>
        <taxon>Entelegynae</taxon>
        <taxon>Araneoidea</taxon>
        <taxon>Nephilidae</taxon>
        <taxon>Nephila</taxon>
    </lineage>
</organism>
<dbReference type="AlphaFoldDB" id="A0A8X6MSA1"/>
<evidence type="ECO:0000313" key="2">
    <source>
        <dbReference type="Proteomes" id="UP000887013"/>
    </source>
</evidence>
<accession>A0A8X6MSA1</accession>
<reference evidence="1" key="1">
    <citation type="submission" date="2020-08" db="EMBL/GenBank/DDBJ databases">
        <title>Multicomponent nature underlies the extraordinary mechanical properties of spider dragline silk.</title>
        <authorList>
            <person name="Kono N."/>
            <person name="Nakamura H."/>
            <person name="Mori M."/>
            <person name="Yoshida Y."/>
            <person name="Ohtoshi R."/>
            <person name="Malay A.D."/>
            <person name="Moran D.A.P."/>
            <person name="Tomita M."/>
            <person name="Numata K."/>
            <person name="Arakawa K."/>
        </authorList>
    </citation>
    <scope>NUCLEOTIDE SEQUENCE</scope>
</reference>
<dbReference type="Proteomes" id="UP000887013">
    <property type="component" value="Unassembled WGS sequence"/>
</dbReference>
<protein>
    <submittedName>
        <fullName evidence="1">Uncharacterized protein</fullName>
    </submittedName>
</protein>